<keyword evidence="2" id="KW-1185">Reference proteome</keyword>
<name>A0A0D0ASS5_9AGAR</name>
<dbReference type="AlphaFoldDB" id="A0A0D0ASS5"/>
<protein>
    <submittedName>
        <fullName evidence="1">Uncharacterized protein</fullName>
    </submittedName>
</protein>
<dbReference type="HOGENOM" id="CLU_067148_0_0_1"/>
<sequence length="227" mass="26515">MKLQSLRRPQSSYESGGHIVPIYQDFLALRNSVDNWLNCAVPWSPFSDPELKQQFSTYLLSGGMLSNHLPTFDDLNFWCFFKSICAMQQALGSGRAKLVFEIAPQMEIPQPSWGSTTLWAPQDLTPSTETIYWRLLKLRSRTDRLQRISRKMQGYNGNMIWRYEEVQRCIQSGRQLYMDWYSMLDNLEEDLSGLDLPIFLKEVSHSSYDLGQNLEYLMHVLQTLPRK</sequence>
<dbReference type="EMBL" id="KN834829">
    <property type="protein sequence ID" value="KIK53470.1"/>
    <property type="molecule type" value="Genomic_DNA"/>
</dbReference>
<accession>A0A0D0ASS5</accession>
<reference evidence="1 2" key="1">
    <citation type="submission" date="2014-04" db="EMBL/GenBank/DDBJ databases">
        <title>Evolutionary Origins and Diversification of the Mycorrhizal Mutualists.</title>
        <authorList>
            <consortium name="DOE Joint Genome Institute"/>
            <consortium name="Mycorrhizal Genomics Consortium"/>
            <person name="Kohler A."/>
            <person name="Kuo A."/>
            <person name="Nagy L.G."/>
            <person name="Floudas D."/>
            <person name="Copeland A."/>
            <person name="Barry K.W."/>
            <person name="Cichocki N."/>
            <person name="Veneault-Fourrey C."/>
            <person name="LaButti K."/>
            <person name="Lindquist E.A."/>
            <person name="Lipzen A."/>
            <person name="Lundell T."/>
            <person name="Morin E."/>
            <person name="Murat C."/>
            <person name="Riley R."/>
            <person name="Ohm R."/>
            <person name="Sun H."/>
            <person name="Tunlid A."/>
            <person name="Henrissat B."/>
            <person name="Grigoriev I.V."/>
            <person name="Hibbett D.S."/>
            <person name="Martin F."/>
        </authorList>
    </citation>
    <scope>NUCLEOTIDE SEQUENCE [LARGE SCALE GENOMIC DNA]</scope>
    <source>
        <strain evidence="1 2">FD-317 M1</strain>
    </source>
</reference>
<proteinExistence type="predicted"/>
<evidence type="ECO:0000313" key="1">
    <source>
        <dbReference type="EMBL" id="KIK53470.1"/>
    </source>
</evidence>
<evidence type="ECO:0000313" key="2">
    <source>
        <dbReference type="Proteomes" id="UP000053593"/>
    </source>
</evidence>
<dbReference type="Proteomes" id="UP000053593">
    <property type="component" value="Unassembled WGS sequence"/>
</dbReference>
<gene>
    <name evidence="1" type="ORF">GYMLUDRAFT_63713</name>
</gene>
<organism evidence="1 2">
    <name type="scientific">Collybiopsis luxurians FD-317 M1</name>
    <dbReference type="NCBI Taxonomy" id="944289"/>
    <lineage>
        <taxon>Eukaryota</taxon>
        <taxon>Fungi</taxon>
        <taxon>Dikarya</taxon>
        <taxon>Basidiomycota</taxon>
        <taxon>Agaricomycotina</taxon>
        <taxon>Agaricomycetes</taxon>
        <taxon>Agaricomycetidae</taxon>
        <taxon>Agaricales</taxon>
        <taxon>Marasmiineae</taxon>
        <taxon>Omphalotaceae</taxon>
        <taxon>Collybiopsis</taxon>
        <taxon>Collybiopsis luxurians</taxon>
    </lineage>
</organism>